<keyword evidence="3" id="KW-1185">Reference proteome</keyword>
<dbReference type="PATRIC" id="fig|1429438.4.peg.3745"/>
<dbReference type="AlphaFoldDB" id="W4LKU0"/>
<accession>W4LKU0</accession>
<dbReference type="PANTHER" id="PTHR30383">
    <property type="entry name" value="THIOESTERASE 1/PROTEASE 1/LYSOPHOSPHOLIPASE L1"/>
    <property type="match status" value="1"/>
</dbReference>
<evidence type="ECO:0000313" key="3">
    <source>
        <dbReference type="Proteomes" id="UP000019141"/>
    </source>
</evidence>
<proteinExistence type="predicted"/>
<evidence type="ECO:0000313" key="2">
    <source>
        <dbReference type="EMBL" id="ETW98300.1"/>
    </source>
</evidence>
<reference evidence="2 3" key="1">
    <citation type="journal article" date="2014" name="Nature">
        <title>An environmental bacterial taxon with a large and distinct metabolic repertoire.</title>
        <authorList>
            <person name="Wilson M.C."/>
            <person name="Mori T."/>
            <person name="Ruckert C."/>
            <person name="Uria A.R."/>
            <person name="Helf M.J."/>
            <person name="Takada K."/>
            <person name="Gernert C."/>
            <person name="Steffens U.A."/>
            <person name="Heycke N."/>
            <person name="Schmitt S."/>
            <person name="Rinke C."/>
            <person name="Helfrich E.J."/>
            <person name="Brachmann A.O."/>
            <person name="Gurgui C."/>
            <person name="Wakimoto T."/>
            <person name="Kracht M."/>
            <person name="Crusemann M."/>
            <person name="Hentschel U."/>
            <person name="Abe I."/>
            <person name="Matsunaga S."/>
            <person name="Kalinowski J."/>
            <person name="Takeyama H."/>
            <person name="Piel J."/>
        </authorList>
    </citation>
    <scope>NUCLEOTIDE SEQUENCE [LARGE SCALE GENOMIC DNA]</scope>
    <source>
        <strain evidence="3">TSY1</strain>
    </source>
</reference>
<gene>
    <name evidence="2" type="ORF">ETSY1_19200</name>
</gene>
<dbReference type="InterPro" id="IPR051532">
    <property type="entry name" value="Ester_Hydrolysis_Enzymes"/>
</dbReference>
<dbReference type="Proteomes" id="UP000019141">
    <property type="component" value="Unassembled WGS sequence"/>
</dbReference>
<dbReference type="HOGENOM" id="CLU_051180_4_0_7"/>
<dbReference type="InterPro" id="IPR013830">
    <property type="entry name" value="SGNH_hydro"/>
</dbReference>
<sequence>MLTLKPDIVILETGANDGLRGVDPSVMQDNIDAIVKALQARNVVIVLAGMQMVRNLGESYTRAFAQVYPRIAQEYDLIFMPFFLEGVGGNTKFNQDDGIHPTIAGYEIVVDNLYPFVKKAIQSLRDR</sequence>
<protein>
    <recommendedName>
        <fullName evidence="1">SGNH hydrolase-type esterase domain-containing protein</fullName>
    </recommendedName>
</protein>
<dbReference type="InterPro" id="IPR036514">
    <property type="entry name" value="SGNH_hydro_sf"/>
</dbReference>
<dbReference type="Pfam" id="PF13472">
    <property type="entry name" value="Lipase_GDSL_2"/>
    <property type="match status" value="1"/>
</dbReference>
<dbReference type="EMBL" id="AZHW01000565">
    <property type="protein sequence ID" value="ETW98300.1"/>
    <property type="molecule type" value="Genomic_DNA"/>
</dbReference>
<comment type="caution">
    <text evidence="2">The sequence shown here is derived from an EMBL/GenBank/DDBJ whole genome shotgun (WGS) entry which is preliminary data.</text>
</comment>
<organism evidence="2 3">
    <name type="scientific">Entotheonella factor</name>
    <dbReference type="NCBI Taxonomy" id="1429438"/>
    <lineage>
        <taxon>Bacteria</taxon>
        <taxon>Pseudomonadati</taxon>
        <taxon>Nitrospinota/Tectimicrobiota group</taxon>
        <taxon>Candidatus Tectimicrobiota</taxon>
        <taxon>Candidatus Entotheonellia</taxon>
        <taxon>Candidatus Entotheonellales</taxon>
        <taxon>Candidatus Entotheonellaceae</taxon>
        <taxon>Candidatus Entotheonella</taxon>
    </lineage>
</organism>
<dbReference type="Gene3D" id="3.40.50.1110">
    <property type="entry name" value="SGNH hydrolase"/>
    <property type="match status" value="1"/>
</dbReference>
<dbReference type="PANTHER" id="PTHR30383:SF24">
    <property type="entry name" value="THIOESTERASE 1_PROTEASE 1_LYSOPHOSPHOLIPASE L1"/>
    <property type="match status" value="1"/>
</dbReference>
<evidence type="ECO:0000259" key="1">
    <source>
        <dbReference type="Pfam" id="PF13472"/>
    </source>
</evidence>
<dbReference type="GO" id="GO:0004622">
    <property type="term" value="F:phosphatidylcholine lysophospholipase activity"/>
    <property type="evidence" value="ECO:0007669"/>
    <property type="project" value="TreeGrafter"/>
</dbReference>
<dbReference type="SUPFAM" id="SSF52266">
    <property type="entry name" value="SGNH hydrolase"/>
    <property type="match status" value="1"/>
</dbReference>
<name>W4LKU0_ENTF1</name>
<feature type="domain" description="SGNH hydrolase-type esterase" evidence="1">
    <location>
        <begin position="2"/>
        <end position="108"/>
    </location>
</feature>